<name>A0A194PRZ4_PAPXU</name>
<feature type="region of interest" description="Disordered" evidence="1">
    <location>
        <begin position="89"/>
        <end position="122"/>
    </location>
</feature>
<gene>
    <name evidence="2" type="ORF">RR46_06950</name>
</gene>
<evidence type="ECO:0000313" key="2">
    <source>
        <dbReference type="EMBL" id="KPI96216.1"/>
    </source>
</evidence>
<dbReference type="AlphaFoldDB" id="A0A194PRZ4"/>
<proteinExistence type="predicted"/>
<evidence type="ECO:0000313" key="3">
    <source>
        <dbReference type="Proteomes" id="UP000053268"/>
    </source>
</evidence>
<protein>
    <submittedName>
        <fullName evidence="2">Uncharacterized protein</fullName>
    </submittedName>
</protein>
<dbReference type="EMBL" id="KQ459594">
    <property type="protein sequence ID" value="KPI96216.1"/>
    <property type="molecule type" value="Genomic_DNA"/>
</dbReference>
<feature type="compositionally biased region" description="Pro residues" evidence="1">
    <location>
        <begin position="89"/>
        <end position="115"/>
    </location>
</feature>
<dbReference type="Proteomes" id="UP000053268">
    <property type="component" value="Unassembled WGS sequence"/>
</dbReference>
<accession>A0A194PRZ4</accession>
<sequence>MQSLRLFKNYKYQTHPLKYFRVPHGGRFLFVVSCQESSPVLHSRTEARSHCCGRESRKRVNSRGSRWALKPRGAGGALCCAGAAPLHPAPSPPLTRAPPPRHPVIALPPPQPPPLTSQRPNF</sequence>
<evidence type="ECO:0000256" key="1">
    <source>
        <dbReference type="SAM" id="MobiDB-lite"/>
    </source>
</evidence>
<keyword evidence="3" id="KW-1185">Reference proteome</keyword>
<organism evidence="2 3">
    <name type="scientific">Papilio xuthus</name>
    <name type="common">Asian swallowtail butterfly</name>
    <dbReference type="NCBI Taxonomy" id="66420"/>
    <lineage>
        <taxon>Eukaryota</taxon>
        <taxon>Metazoa</taxon>
        <taxon>Ecdysozoa</taxon>
        <taxon>Arthropoda</taxon>
        <taxon>Hexapoda</taxon>
        <taxon>Insecta</taxon>
        <taxon>Pterygota</taxon>
        <taxon>Neoptera</taxon>
        <taxon>Endopterygota</taxon>
        <taxon>Lepidoptera</taxon>
        <taxon>Glossata</taxon>
        <taxon>Ditrysia</taxon>
        <taxon>Papilionoidea</taxon>
        <taxon>Papilionidae</taxon>
        <taxon>Papilioninae</taxon>
        <taxon>Papilio</taxon>
    </lineage>
</organism>
<reference evidence="2 3" key="1">
    <citation type="journal article" date="2015" name="Nat. Commun.">
        <title>Outbred genome sequencing and CRISPR/Cas9 gene editing in butterflies.</title>
        <authorList>
            <person name="Li X."/>
            <person name="Fan D."/>
            <person name="Zhang W."/>
            <person name="Liu G."/>
            <person name="Zhang L."/>
            <person name="Zhao L."/>
            <person name="Fang X."/>
            <person name="Chen L."/>
            <person name="Dong Y."/>
            <person name="Chen Y."/>
            <person name="Ding Y."/>
            <person name="Zhao R."/>
            <person name="Feng M."/>
            <person name="Zhu Y."/>
            <person name="Feng Y."/>
            <person name="Jiang X."/>
            <person name="Zhu D."/>
            <person name="Xiang H."/>
            <person name="Feng X."/>
            <person name="Li S."/>
            <person name="Wang J."/>
            <person name="Zhang G."/>
            <person name="Kronforst M.R."/>
            <person name="Wang W."/>
        </authorList>
    </citation>
    <scope>NUCLEOTIDE SEQUENCE [LARGE SCALE GENOMIC DNA]</scope>
    <source>
        <strain evidence="2">Ya'a_city_454_Px</strain>
        <tissue evidence="2">Whole body</tissue>
    </source>
</reference>